<proteinExistence type="predicted"/>
<reference evidence="2" key="1">
    <citation type="submission" date="2016-11" db="EMBL/GenBank/DDBJ databases">
        <authorList>
            <person name="Varghese N."/>
            <person name="Submissions S."/>
        </authorList>
    </citation>
    <scope>NUCLEOTIDE SEQUENCE [LARGE SCALE GENOMIC DNA]</scope>
    <source>
        <strain evidence="2">UWOS</strain>
    </source>
</reference>
<accession>A0A1M6SV10</accession>
<evidence type="ECO:0000313" key="2">
    <source>
        <dbReference type="Proteomes" id="UP000184275"/>
    </source>
</evidence>
<dbReference type="AlphaFoldDB" id="A0A1M6SV10"/>
<dbReference type="RefSeq" id="WP_073303250.1">
    <property type="nucleotide sequence ID" value="NZ_FRAW01000007.1"/>
</dbReference>
<gene>
    <name evidence="1" type="ORF">SAMN05720469_10771</name>
</gene>
<keyword evidence="2" id="KW-1185">Reference proteome</keyword>
<sequence length="76" mass="8634">MKIIKILGAAFENDFGGVVNLSNHGHLLKDALWRIFLMLERGKTTFACNSHENIVPKYQGVAGWFLGKNQNGKYRR</sequence>
<dbReference type="EMBL" id="FRAW01000007">
    <property type="protein sequence ID" value="SHK48562.1"/>
    <property type="molecule type" value="Genomic_DNA"/>
</dbReference>
<evidence type="ECO:0000313" key="1">
    <source>
        <dbReference type="EMBL" id="SHK48562.1"/>
    </source>
</evidence>
<name>A0A1M6SV10_9BACT</name>
<protein>
    <submittedName>
        <fullName evidence="1">Uncharacterized protein</fullName>
    </submittedName>
</protein>
<organism evidence="1 2">
    <name type="scientific">Fibrobacter intestinalis</name>
    <dbReference type="NCBI Taxonomy" id="28122"/>
    <lineage>
        <taxon>Bacteria</taxon>
        <taxon>Pseudomonadati</taxon>
        <taxon>Fibrobacterota</taxon>
        <taxon>Fibrobacteria</taxon>
        <taxon>Fibrobacterales</taxon>
        <taxon>Fibrobacteraceae</taxon>
        <taxon>Fibrobacter</taxon>
    </lineage>
</organism>
<dbReference type="Proteomes" id="UP000184275">
    <property type="component" value="Unassembled WGS sequence"/>
</dbReference>